<feature type="domain" description="GTP-eEF1A C-terminal" evidence="3">
    <location>
        <begin position="88"/>
        <end position="139"/>
    </location>
</feature>
<keyword evidence="5" id="KW-1185">Reference proteome</keyword>
<reference evidence="4 5" key="1">
    <citation type="submission" date="2020-10" db="EMBL/GenBank/DDBJ databases">
        <title>The Coptis chinensis genome and diversification of protoberbering-type alkaloids.</title>
        <authorList>
            <person name="Wang B."/>
            <person name="Shu S."/>
            <person name="Song C."/>
            <person name="Liu Y."/>
        </authorList>
    </citation>
    <scope>NUCLEOTIDE SEQUENCE [LARGE SCALE GENOMIC DNA]</scope>
    <source>
        <strain evidence="4">HL-2020</strain>
        <tissue evidence="4">Leaf</tissue>
    </source>
</reference>
<sequence length="223" mass="25208">MIERSTNLDWYKGPTLLDTLDRINEPKRPTDNSSHFVSHFGMFTTLVVLNCTECLLSRISSVVLLHQIPRRIRQGGSQLHLASHYHESPRQIGNGYAPVLDCNTSHIALKFGEILTKVERRSGKELEKEPKFLKNGDAILGLEPRVKGLTLDEKTFPKESKEEDLSPLREGSQKKRVVLTGRFGSKRDQAKRSWKICMIEEDEVMAAIKDLDGEKAPGIDAFP</sequence>
<evidence type="ECO:0000259" key="3">
    <source>
        <dbReference type="Pfam" id="PF22594"/>
    </source>
</evidence>
<organism evidence="4 5">
    <name type="scientific">Coptis chinensis</name>
    <dbReference type="NCBI Taxonomy" id="261450"/>
    <lineage>
        <taxon>Eukaryota</taxon>
        <taxon>Viridiplantae</taxon>
        <taxon>Streptophyta</taxon>
        <taxon>Embryophyta</taxon>
        <taxon>Tracheophyta</taxon>
        <taxon>Spermatophyta</taxon>
        <taxon>Magnoliopsida</taxon>
        <taxon>Ranunculales</taxon>
        <taxon>Ranunculaceae</taxon>
        <taxon>Coptidoideae</taxon>
        <taxon>Coptis</taxon>
    </lineage>
</organism>
<dbReference type="SUPFAM" id="SSF50465">
    <property type="entry name" value="EF-Tu/eEF-1alpha/eIF2-gamma C-terminal domain"/>
    <property type="match status" value="1"/>
</dbReference>
<accession>A0A835LV67</accession>
<dbReference type="Pfam" id="PF22594">
    <property type="entry name" value="GTP-eEF1A_C"/>
    <property type="match status" value="1"/>
</dbReference>
<dbReference type="EMBL" id="JADFTS010000004">
    <property type="protein sequence ID" value="KAF9608695.1"/>
    <property type="molecule type" value="Genomic_DNA"/>
</dbReference>
<dbReference type="PANTHER" id="PTHR44830">
    <property type="entry name" value="ELONGATION FACTOR 1 ALPHA"/>
    <property type="match status" value="1"/>
</dbReference>
<dbReference type="PANTHER" id="PTHR44830:SF1">
    <property type="entry name" value="TR-TYPE G DOMAIN-CONTAINING PROTEIN"/>
    <property type="match status" value="1"/>
</dbReference>
<name>A0A835LV67_9MAGN</name>
<evidence type="ECO:0000313" key="5">
    <source>
        <dbReference type="Proteomes" id="UP000631114"/>
    </source>
</evidence>
<evidence type="ECO:0000313" key="4">
    <source>
        <dbReference type="EMBL" id="KAF9608695.1"/>
    </source>
</evidence>
<keyword evidence="2" id="KW-0342">GTP-binding</keyword>
<dbReference type="Proteomes" id="UP000631114">
    <property type="component" value="Unassembled WGS sequence"/>
</dbReference>
<dbReference type="GO" id="GO:0005525">
    <property type="term" value="F:GTP binding"/>
    <property type="evidence" value="ECO:0007669"/>
    <property type="project" value="UniProtKB-KW"/>
</dbReference>
<gene>
    <name evidence="4" type="ORF">IFM89_010827</name>
</gene>
<comment type="caution">
    <text evidence="4">The sequence shown here is derived from an EMBL/GenBank/DDBJ whole genome shotgun (WGS) entry which is preliminary data.</text>
</comment>
<dbReference type="Gene3D" id="2.40.30.10">
    <property type="entry name" value="Translation factors"/>
    <property type="match status" value="1"/>
</dbReference>
<dbReference type="AlphaFoldDB" id="A0A835LV67"/>
<keyword evidence="1" id="KW-0547">Nucleotide-binding</keyword>
<dbReference type="InterPro" id="IPR054696">
    <property type="entry name" value="GTP-eEF1A_C"/>
</dbReference>
<protein>
    <recommendedName>
        <fullName evidence="3">GTP-eEF1A C-terminal domain-containing protein</fullName>
    </recommendedName>
</protein>
<dbReference type="InterPro" id="IPR009001">
    <property type="entry name" value="Transl_elong_EF1A/Init_IF2_C"/>
</dbReference>
<evidence type="ECO:0000256" key="1">
    <source>
        <dbReference type="ARBA" id="ARBA00022741"/>
    </source>
</evidence>
<evidence type="ECO:0000256" key="2">
    <source>
        <dbReference type="ARBA" id="ARBA00023134"/>
    </source>
</evidence>
<proteinExistence type="predicted"/>